<keyword evidence="2" id="KW-1185">Reference proteome</keyword>
<dbReference type="Gene3D" id="2.60.120.200">
    <property type="match status" value="1"/>
</dbReference>
<evidence type="ECO:0000313" key="2">
    <source>
        <dbReference type="Proteomes" id="UP000548632"/>
    </source>
</evidence>
<gene>
    <name evidence="1" type="ORF">HUK38_13490</name>
</gene>
<sequence length="282" mass="30616">MNNWANHFSMSVIVFLSVITTSHAALIGLYQFDDANNLGADSSGHNHTLTNNYANYTASGYQAGAVSLNGSAWLQSQGIDPNPTALPQLTWGAWVKPSTISAPYFIQSVISADNGGYDRDINIDRRGGNTWSVFAGSISTSDYMTGYANNNYGVFGSGISPATSEWTFLAAVYDQNVNSMTFYVNDQSFQITTNFGSSQNYFTIGRNPGSGSYEDFHGLIDNVFVYDEALSLEQITSVYQGRYTFSSAIPEPTSAILIGLGLITLLISLERHIRSDKQLACG</sequence>
<dbReference type="AlphaFoldDB" id="A0A839HL66"/>
<proteinExistence type="predicted"/>
<dbReference type="Pfam" id="PF13385">
    <property type="entry name" value="Laminin_G_3"/>
    <property type="match status" value="1"/>
</dbReference>
<dbReference type="RefSeq" id="WP_182584854.1">
    <property type="nucleotide sequence ID" value="NZ_JABVCQ010000042.1"/>
</dbReference>
<name>A0A839HL66_9GAMM</name>
<dbReference type="Proteomes" id="UP000548632">
    <property type="component" value="Unassembled WGS sequence"/>
</dbReference>
<protein>
    <submittedName>
        <fullName evidence="1">LamG domain-containing protein</fullName>
    </submittedName>
</protein>
<dbReference type="EMBL" id="JABVCQ010000042">
    <property type="protein sequence ID" value="MBB1127227.1"/>
    <property type="molecule type" value="Genomic_DNA"/>
</dbReference>
<reference evidence="1 2" key="1">
    <citation type="journal article" date="2020" name="Arch. Microbiol.">
        <title>The genome sequence of the giant phototrophic gammaproteobacterium Thiospirillum jenense gives insight into its physiological properties and phylogenetic relationships.</title>
        <authorList>
            <person name="Imhoff J.F."/>
            <person name="Meyer T.E."/>
            <person name="Kyndt J.A."/>
        </authorList>
    </citation>
    <scope>NUCLEOTIDE SEQUENCE [LARGE SCALE GENOMIC DNA]</scope>
    <source>
        <strain evidence="1 2">DSM 216</strain>
    </source>
</reference>
<dbReference type="SUPFAM" id="SSF49899">
    <property type="entry name" value="Concanavalin A-like lectins/glucanases"/>
    <property type="match status" value="1"/>
</dbReference>
<evidence type="ECO:0000313" key="1">
    <source>
        <dbReference type="EMBL" id="MBB1127227.1"/>
    </source>
</evidence>
<accession>A0A839HL66</accession>
<comment type="caution">
    <text evidence="1">The sequence shown here is derived from an EMBL/GenBank/DDBJ whole genome shotgun (WGS) entry which is preliminary data.</text>
</comment>
<organism evidence="1 2">
    <name type="scientific">Thiospirillum jenense</name>
    <dbReference type="NCBI Taxonomy" id="1653858"/>
    <lineage>
        <taxon>Bacteria</taxon>
        <taxon>Pseudomonadati</taxon>
        <taxon>Pseudomonadota</taxon>
        <taxon>Gammaproteobacteria</taxon>
        <taxon>Chromatiales</taxon>
        <taxon>Chromatiaceae</taxon>
        <taxon>Thiospirillum</taxon>
    </lineage>
</organism>
<dbReference type="InterPro" id="IPR013320">
    <property type="entry name" value="ConA-like_dom_sf"/>
</dbReference>